<evidence type="ECO:0000313" key="4">
    <source>
        <dbReference type="EMBL" id="CAD1817498.1"/>
    </source>
</evidence>
<dbReference type="SUPFAM" id="SSF54695">
    <property type="entry name" value="POZ domain"/>
    <property type="match status" value="1"/>
</dbReference>
<dbReference type="InterPro" id="IPR000210">
    <property type="entry name" value="BTB/POZ_dom"/>
</dbReference>
<evidence type="ECO:0000256" key="1">
    <source>
        <dbReference type="ARBA" id="ARBA00002668"/>
    </source>
</evidence>
<sequence>MDCCICSPMASLYRPPRNTICPSCYEGAKCMISFINELEIDRDAANPTKFHGLKPQASKGISDAFKCMKEMREREEEMREKLGFLDGLVLALREGIHTDILIKPGRGLQYLPIELFWLATRSEIFRHMLSSDDACKAPAADSISLLELSHDDLRALLDFVYAGALPLAAGTTTTDIAEDKRLYSLLIAADKYDIPFLRKLCVRRVLATLRPANALGVLEVAETCSDRVLKDGAMRMIAENLEEVVFSEEYEAFATTNAHLAVEITRAVLTEKMRKKAEIVI</sequence>
<gene>
    <name evidence="4" type="ORF">CB5_LOCUS709</name>
</gene>
<feature type="domain" description="BTB" evidence="3">
    <location>
        <begin position="98"/>
        <end position="169"/>
    </location>
</feature>
<dbReference type="InterPro" id="IPR011333">
    <property type="entry name" value="SKP1/BTB/POZ_sf"/>
</dbReference>
<dbReference type="SMART" id="SM00225">
    <property type="entry name" value="BTB"/>
    <property type="match status" value="1"/>
</dbReference>
<comment type="pathway">
    <text evidence="2">Protein modification; protein ubiquitination.</text>
</comment>
<name>A0A6V7NG52_ANACO</name>
<accession>A0A6V7NG52</accession>
<evidence type="ECO:0000259" key="3">
    <source>
        <dbReference type="PROSITE" id="PS50097"/>
    </source>
</evidence>
<evidence type="ECO:0000256" key="2">
    <source>
        <dbReference type="ARBA" id="ARBA00004906"/>
    </source>
</evidence>
<dbReference type="PANTHER" id="PTHR47274:SF1">
    <property type="entry name" value="BTB_POZ DOMAIN CONTAINING PROTEIN, EXPRESSED"/>
    <property type="match status" value="1"/>
</dbReference>
<dbReference type="PANTHER" id="PTHR47274">
    <property type="entry name" value="BTB/POZ DOMAIN CONTAINING PROTEIN, EXPRESSED-RELATED"/>
    <property type="match status" value="1"/>
</dbReference>
<dbReference type="InterPro" id="IPR044784">
    <property type="entry name" value="At1g01640-like"/>
</dbReference>
<protein>
    <recommendedName>
        <fullName evidence="3">BTB domain-containing protein</fullName>
    </recommendedName>
</protein>
<dbReference type="CDD" id="cd14733">
    <property type="entry name" value="BACK"/>
    <property type="match status" value="1"/>
</dbReference>
<dbReference type="Gene3D" id="1.25.40.420">
    <property type="match status" value="1"/>
</dbReference>
<comment type="function">
    <text evidence="1">May act as a substrate-specific adapter of an E3 ubiquitin-protein ligase complex (CUL3-RBX1-BTB) which mediates the ubiquitination and subsequent proteasomal degradation of target proteins.</text>
</comment>
<proteinExistence type="predicted"/>
<reference evidence="4" key="1">
    <citation type="submission" date="2020-07" db="EMBL/GenBank/DDBJ databases">
        <authorList>
            <person name="Lin J."/>
        </authorList>
    </citation>
    <scope>NUCLEOTIDE SEQUENCE</scope>
</reference>
<organism evidence="4">
    <name type="scientific">Ananas comosus var. bracteatus</name>
    <name type="common">red pineapple</name>
    <dbReference type="NCBI Taxonomy" id="296719"/>
    <lineage>
        <taxon>Eukaryota</taxon>
        <taxon>Viridiplantae</taxon>
        <taxon>Streptophyta</taxon>
        <taxon>Embryophyta</taxon>
        <taxon>Tracheophyta</taxon>
        <taxon>Spermatophyta</taxon>
        <taxon>Magnoliopsida</taxon>
        <taxon>Liliopsida</taxon>
        <taxon>Poales</taxon>
        <taxon>Bromeliaceae</taxon>
        <taxon>Bromelioideae</taxon>
        <taxon>Ananas</taxon>
    </lineage>
</organism>
<dbReference type="PROSITE" id="PS50097">
    <property type="entry name" value="BTB"/>
    <property type="match status" value="1"/>
</dbReference>
<dbReference type="EMBL" id="LR862129">
    <property type="protein sequence ID" value="CAD1817498.1"/>
    <property type="molecule type" value="Genomic_DNA"/>
</dbReference>
<dbReference type="Gene3D" id="3.30.710.10">
    <property type="entry name" value="Potassium Channel Kv1.1, Chain A"/>
    <property type="match status" value="1"/>
</dbReference>
<dbReference type="AlphaFoldDB" id="A0A6V7NG52"/>
<dbReference type="Pfam" id="PF00651">
    <property type="entry name" value="BTB"/>
    <property type="match status" value="1"/>
</dbReference>